<evidence type="ECO:0000256" key="3">
    <source>
        <dbReference type="ARBA" id="ARBA00022741"/>
    </source>
</evidence>
<protein>
    <submittedName>
        <fullName evidence="7">Serine/threonine protein kinase</fullName>
    </submittedName>
</protein>
<evidence type="ECO:0000259" key="6">
    <source>
        <dbReference type="PROSITE" id="PS50011"/>
    </source>
</evidence>
<accession>A0A0L0DED5</accession>
<name>A0A0L0DED5_THETB</name>
<keyword evidence="3" id="KW-0547">Nucleotide-binding</keyword>
<keyword evidence="1 7" id="KW-0723">Serine/threonine-protein kinase</keyword>
<feature type="domain" description="Protein kinase" evidence="6">
    <location>
        <begin position="1"/>
        <end position="189"/>
    </location>
</feature>
<dbReference type="AlphaFoldDB" id="A0A0L0DED5"/>
<sequence>MALVDVIRGRDPAGVAVDEMAAGVMRQVLSALMHLHELGAVVGGLMLDDLRVPPLGRRGDLAVPTVVLVGALLPLVRTQPANIEAWTGYPLTVAPEVLRGDEVGPAADVWSVGVLVYLLITGSYPFAISNYEDLYESILNADYEPLPRQEAKETDLSMRDHAIQFVEQTLVADPASRLSPRDALSHPFLTHAPPPSTRVELEDVPRAAHSEQARPALRATRAAQLVLRASLEVARTEELPATGIQR</sequence>
<dbReference type="eggNOG" id="KOG0032">
    <property type="taxonomic scope" value="Eukaryota"/>
</dbReference>
<evidence type="ECO:0000256" key="2">
    <source>
        <dbReference type="ARBA" id="ARBA00022679"/>
    </source>
</evidence>
<evidence type="ECO:0000313" key="8">
    <source>
        <dbReference type="Proteomes" id="UP000054408"/>
    </source>
</evidence>
<dbReference type="GO" id="GO:0004674">
    <property type="term" value="F:protein serine/threonine kinase activity"/>
    <property type="evidence" value="ECO:0007669"/>
    <property type="project" value="UniProtKB-KW"/>
</dbReference>
<dbReference type="PROSITE" id="PS50011">
    <property type="entry name" value="PROTEIN_KINASE_DOM"/>
    <property type="match status" value="1"/>
</dbReference>
<evidence type="ECO:0000256" key="4">
    <source>
        <dbReference type="ARBA" id="ARBA00022777"/>
    </source>
</evidence>
<keyword evidence="5" id="KW-0067">ATP-binding</keyword>
<evidence type="ECO:0000313" key="7">
    <source>
        <dbReference type="EMBL" id="KNC50692.1"/>
    </source>
</evidence>
<dbReference type="STRING" id="461836.A0A0L0DED5"/>
<dbReference type="PANTHER" id="PTHR24349">
    <property type="entry name" value="SERINE/THREONINE-PROTEIN KINASE"/>
    <property type="match status" value="1"/>
</dbReference>
<dbReference type="Pfam" id="PF00069">
    <property type="entry name" value="Pkinase"/>
    <property type="match status" value="1"/>
</dbReference>
<keyword evidence="2" id="KW-0808">Transferase</keyword>
<keyword evidence="8" id="KW-1185">Reference proteome</keyword>
<dbReference type="EMBL" id="GL349435">
    <property type="protein sequence ID" value="KNC50692.1"/>
    <property type="molecule type" value="Genomic_DNA"/>
</dbReference>
<dbReference type="GeneID" id="25560630"/>
<dbReference type="InterPro" id="IPR050205">
    <property type="entry name" value="CDPK_Ser/Thr_kinases"/>
</dbReference>
<gene>
    <name evidence="7" type="ORF">AMSG_00850</name>
</gene>
<keyword evidence="4 7" id="KW-0418">Kinase</keyword>
<dbReference type="InterPro" id="IPR000719">
    <property type="entry name" value="Prot_kinase_dom"/>
</dbReference>
<proteinExistence type="predicted"/>
<evidence type="ECO:0000256" key="1">
    <source>
        <dbReference type="ARBA" id="ARBA00022527"/>
    </source>
</evidence>
<dbReference type="Gene3D" id="1.10.510.10">
    <property type="entry name" value="Transferase(Phosphotransferase) domain 1"/>
    <property type="match status" value="1"/>
</dbReference>
<dbReference type="OrthoDB" id="6070751at2759"/>
<organism evidence="7 8">
    <name type="scientific">Thecamonas trahens ATCC 50062</name>
    <dbReference type="NCBI Taxonomy" id="461836"/>
    <lineage>
        <taxon>Eukaryota</taxon>
        <taxon>Apusozoa</taxon>
        <taxon>Apusomonadida</taxon>
        <taxon>Apusomonadidae</taxon>
        <taxon>Thecamonas</taxon>
    </lineage>
</organism>
<dbReference type="SMART" id="SM00220">
    <property type="entry name" value="S_TKc"/>
    <property type="match status" value="1"/>
</dbReference>
<dbReference type="RefSeq" id="XP_013762569.1">
    <property type="nucleotide sequence ID" value="XM_013907115.1"/>
</dbReference>
<dbReference type="InterPro" id="IPR011009">
    <property type="entry name" value="Kinase-like_dom_sf"/>
</dbReference>
<dbReference type="GO" id="GO:0005524">
    <property type="term" value="F:ATP binding"/>
    <property type="evidence" value="ECO:0007669"/>
    <property type="project" value="UniProtKB-KW"/>
</dbReference>
<reference evidence="7 8" key="1">
    <citation type="submission" date="2010-05" db="EMBL/GenBank/DDBJ databases">
        <title>The Genome Sequence of Thecamonas trahens ATCC 50062.</title>
        <authorList>
            <consortium name="The Broad Institute Genome Sequencing Platform"/>
            <person name="Russ C."/>
            <person name="Cuomo C."/>
            <person name="Shea T."/>
            <person name="Young S.K."/>
            <person name="Zeng Q."/>
            <person name="Koehrsen M."/>
            <person name="Haas B."/>
            <person name="Borodovsky M."/>
            <person name="Guigo R."/>
            <person name="Alvarado L."/>
            <person name="Berlin A."/>
            <person name="Bochicchio J."/>
            <person name="Borenstein D."/>
            <person name="Chapman S."/>
            <person name="Chen Z."/>
            <person name="Freedman E."/>
            <person name="Gellesch M."/>
            <person name="Goldberg J."/>
            <person name="Griggs A."/>
            <person name="Gujja S."/>
            <person name="Heilman E."/>
            <person name="Heiman D."/>
            <person name="Hepburn T."/>
            <person name="Howarth C."/>
            <person name="Jen D."/>
            <person name="Larson L."/>
            <person name="Mehta T."/>
            <person name="Park D."/>
            <person name="Pearson M."/>
            <person name="Roberts A."/>
            <person name="Saif S."/>
            <person name="Shenoy N."/>
            <person name="Sisk P."/>
            <person name="Stolte C."/>
            <person name="Sykes S."/>
            <person name="Thomson T."/>
            <person name="Walk T."/>
            <person name="White J."/>
            <person name="Yandava C."/>
            <person name="Burger G."/>
            <person name="Gray M.W."/>
            <person name="Holland P.W.H."/>
            <person name="King N."/>
            <person name="Lang F.B.F."/>
            <person name="Roger A.J."/>
            <person name="Ruiz-Trillo I."/>
            <person name="Lander E."/>
            <person name="Nusbaum C."/>
        </authorList>
    </citation>
    <scope>NUCLEOTIDE SEQUENCE [LARGE SCALE GENOMIC DNA]</scope>
    <source>
        <strain evidence="7 8">ATCC 50062</strain>
    </source>
</reference>
<evidence type="ECO:0000256" key="5">
    <source>
        <dbReference type="ARBA" id="ARBA00022840"/>
    </source>
</evidence>
<dbReference type="SUPFAM" id="SSF56112">
    <property type="entry name" value="Protein kinase-like (PK-like)"/>
    <property type="match status" value="1"/>
</dbReference>
<dbReference type="Proteomes" id="UP000054408">
    <property type="component" value="Unassembled WGS sequence"/>
</dbReference>